<protein>
    <submittedName>
        <fullName evidence="1">Uncharacterized protein</fullName>
    </submittedName>
</protein>
<accession>A0A8J3N2L2</accession>
<comment type="caution">
    <text evidence="1">The sequence shown here is derived from an EMBL/GenBank/DDBJ whole genome shotgun (WGS) entry which is preliminary data.</text>
</comment>
<evidence type="ECO:0000313" key="1">
    <source>
        <dbReference type="EMBL" id="GHO95797.1"/>
    </source>
</evidence>
<organism evidence="1 2">
    <name type="scientific">Reticulibacter mediterranei</name>
    <dbReference type="NCBI Taxonomy" id="2778369"/>
    <lineage>
        <taxon>Bacteria</taxon>
        <taxon>Bacillati</taxon>
        <taxon>Chloroflexota</taxon>
        <taxon>Ktedonobacteria</taxon>
        <taxon>Ktedonobacterales</taxon>
        <taxon>Reticulibacteraceae</taxon>
        <taxon>Reticulibacter</taxon>
    </lineage>
</organism>
<dbReference type="Proteomes" id="UP000597444">
    <property type="component" value="Unassembled WGS sequence"/>
</dbReference>
<proteinExistence type="predicted"/>
<sequence length="100" mass="11056">MYKKPRAMLNLLSTFALGVPHKQEETHNLPVVFSNPHQARPGVKSGYGELVPIPSLQEGVKIFYLAACAATRLIHYTPPPFDDAIVPEDFNCCQAFAENS</sequence>
<keyword evidence="2" id="KW-1185">Reference proteome</keyword>
<reference evidence="1" key="1">
    <citation type="submission" date="2020-10" db="EMBL/GenBank/DDBJ databases">
        <title>Taxonomic study of unclassified bacteria belonging to the class Ktedonobacteria.</title>
        <authorList>
            <person name="Yabe S."/>
            <person name="Wang C.M."/>
            <person name="Zheng Y."/>
            <person name="Sakai Y."/>
            <person name="Cavaletti L."/>
            <person name="Monciardini P."/>
            <person name="Donadio S."/>
        </authorList>
    </citation>
    <scope>NUCLEOTIDE SEQUENCE</scope>
    <source>
        <strain evidence="1">ID150040</strain>
    </source>
</reference>
<evidence type="ECO:0000313" key="2">
    <source>
        <dbReference type="Proteomes" id="UP000597444"/>
    </source>
</evidence>
<dbReference type="EMBL" id="BNJK01000001">
    <property type="protein sequence ID" value="GHO95797.1"/>
    <property type="molecule type" value="Genomic_DNA"/>
</dbReference>
<dbReference type="AlphaFoldDB" id="A0A8J3N2L2"/>
<name>A0A8J3N2L2_9CHLR</name>
<gene>
    <name evidence="1" type="ORF">KSF_058450</name>
</gene>